<accession>A0A9D1LSP2</accession>
<dbReference type="GO" id="GO:0005886">
    <property type="term" value="C:plasma membrane"/>
    <property type="evidence" value="ECO:0007669"/>
    <property type="project" value="UniProtKB-SubCell"/>
</dbReference>
<keyword evidence="6" id="KW-0630">Potassium</keyword>
<evidence type="ECO:0000256" key="1">
    <source>
        <dbReference type="ARBA" id="ARBA00004651"/>
    </source>
</evidence>
<dbReference type="InterPro" id="IPR004772">
    <property type="entry name" value="TrkH"/>
</dbReference>
<feature type="transmembrane region" description="Helical" evidence="10">
    <location>
        <begin position="120"/>
        <end position="139"/>
    </location>
</feature>
<gene>
    <name evidence="11" type="ORF">IAC59_08900</name>
</gene>
<keyword evidence="7 10" id="KW-1133">Transmembrane helix</keyword>
<proteinExistence type="predicted"/>
<feature type="transmembrane region" description="Helical" evidence="10">
    <location>
        <begin position="6"/>
        <end position="26"/>
    </location>
</feature>
<feature type="transmembrane region" description="Helical" evidence="10">
    <location>
        <begin position="185"/>
        <end position="202"/>
    </location>
</feature>
<comment type="caution">
    <text evidence="11">The sequence shown here is derived from an EMBL/GenBank/DDBJ whole genome shotgun (WGS) entry which is preliminary data.</text>
</comment>
<keyword evidence="9 10" id="KW-0472">Membrane</keyword>
<dbReference type="Pfam" id="PF02386">
    <property type="entry name" value="TrkH"/>
    <property type="match status" value="1"/>
</dbReference>
<name>A0A9D1LSP2_9FIRM</name>
<reference evidence="11" key="2">
    <citation type="journal article" date="2021" name="PeerJ">
        <title>Extensive microbial diversity within the chicken gut microbiome revealed by metagenomics and culture.</title>
        <authorList>
            <person name="Gilroy R."/>
            <person name="Ravi A."/>
            <person name="Getino M."/>
            <person name="Pursley I."/>
            <person name="Horton D.L."/>
            <person name="Alikhan N.F."/>
            <person name="Baker D."/>
            <person name="Gharbi K."/>
            <person name="Hall N."/>
            <person name="Watson M."/>
            <person name="Adriaenssens E.M."/>
            <person name="Foster-Nyarko E."/>
            <person name="Jarju S."/>
            <person name="Secka A."/>
            <person name="Antonio M."/>
            <person name="Oren A."/>
            <person name="Chaudhuri R.R."/>
            <person name="La Ragione R."/>
            <person name="Hildebrand F."/>
            <person name="Pallen M.J."/>
        </authorList>
    </citation>
    <scope>NUCLEOTIDE SEQUENCE</scope>
    <source>
        <strain evidence="11">ChiSxjej2B14-8506</strain>
    </source>
</reference>
<dbReference type="PANTHER" id="PTHR32024">
    <property type="entry name" value="TRK SYSTEM POTASSIUM UPTAKE PROTEIN TRKG-RELATED"/>
    <property type="match status" value="1"/>
</dbReference>
<dbReference type="InterPro" id="IPR003445">
    <property type="entry name" value="Cat_transpt"/>
</dbReference>
<reference evidence="11" key="1">
    <citation type="submission" date="2020-10" db="EMBL/GenBank/DDBJ databases">
        <authorList>
            <person name="Gilroy R."/>
        </authorList>
    </citation>
    <scope>NUCLEOTIDE SEQUENCE</scope>
    <source>
        <strain evidence="11">ChiSxjej2B14-8506</strain>
    </source>
</reference>
<evidence type="ECO:0000256" key="6">
    <source>
        <dbReference type="ARBA" id="ARBA00022958"/>
    </source>
</evidence>
<protein>
    <submittedName>
        <fullName evidence="11">Trk family potassium uptake protein</fullName>
    </submittedName>
</protein>
<evidence type="ECO:0000256" key="5">
    <source>
        <dbReference type="ARBA" id="ARBA00022692"/>
    </source>
</evidence>
<feature type="transmembrane region" description="Helical" evidence="10">
    <location>
        <begin position="294"/>
        <end position="321"/>
    </location>
</feature>
<feature type="transmembrane region" description="Helical" evidence="10">
    <location>
        <begin position="69"/>
        <end position="93"/>
    </location>
</feature>
<evidence type="ECO:0000313" key="11">
    <source>
        <dbReference type="EMBL" id="HIU47356.1"/>
    </source>
</evidence>
<keyword evidence="5 10" id="KW-0812">Transmembrane</keyword>
<evidence type="ECO:0000256" key="2">
    <source>
        <dbReference type="ARBA" id="ARBA00022448"/>
    </source>
</evidence>
<evidence type="ECO:0000256" key="7">
    <source>
        <dbReference type="ARBA" id="ARBA00022989"/>
    </source>
</evidence>
<keyword evidence="3" id="KW-1003">Cell membrane</keyword>
<evidence type="ECO:0000256" key="9">
    <source>
        <dbReference type="ARBA" id="ARBA00023136"/>
    </source>
</evidence>
<evidence type="ECO:0000313" key="12">
    <source>
        <dbReference type="Proteomes" id="UP000824123"/>
    </source>
</evidence>
<dbReference type="GO" id="GO:0015379">
    <property type="term" value="F:potassium:chloride symporter activity"/>
    <property type="evidence" value="ECO:0007669"/>
    <property type="project" value="InterPro"/>
</dbReference>
<comment type="subcellular location">
    <subcellularLocation>
        <location evidence="1">Cell membrane</location>
        <topology evidence="1">Multi-pass membrane protein</topology>
    </subcellularLocation>
</comment>
<keyword evidence="4" id="KW-0633">Potassium transport</keyword>
<dbReference type="Proteomes" id="UP000824123">
    <property type="component" value="Unassembled WGS sequence"/>
</dbReference>
<dbReference type="NCBIfam" id="TIGR00933">
    <property type="entry name" value="2a38"/>
    <property type="match status" value="1"/>
</dbReference>
<evidence type="ECO:0000256" key="8">
    <source>
        <dbReference type="ARBA" id="ARBA00023065"/>
    </source>
</evidence>
<keyword evidence="8" id="KW-0406">Ion transport</keyword>
<keyword evidence="2" id="KW-0813">Transport</keyword>
<evidence type="ECO:0000256" key="3">
    <source>
        <dbReference type="ARBA" id="ARBA00022475"/>
    </source>
</evidence>
<evidence type="ECO:0000256" key="4">
    <source>
        <dbReference type="ARBA" id="ARBA00022538"/>
    </source>
</evidence>
<organism evidence="11 12">
    <name type="scientific">Candidatus Fimadaptatus faecigallinarum</name>
    <dbReference type="NCBI Taxonomy" id="2840814"/>
    <lineage>
        <taxon>Bacteria</taxon>
        <taxon>Bacillati</taxon>
        <taxon>Bacillota</taxon>
        <taxon>Clostridia</taxon>
        <taxon>Eubacteriales</taxon>
        <taxon>Candidatus Fimadaptatus</taxon>
    </lineage>
</organism>
<evidence type="ECO:0000256" key="10">
    <source>
        <dbReference type="SAM" id="Phobius"/>
    </source>
</evidence>
<dbReference type="EMBL" id="DVNK01000052">
    <property type="protein sequence ID" value="HIU47356.1"/>
    <property type="molecule type" value="Genomic_DNA"/>
</dbReference>
<sequence length="445" mass="48035">MHWKPVQVLVVGFAALIIGGALILTLPISTRSGHSVGFYDALFTATSAVCVTGLAVVETGQTYSTFGQVVIMLLIQMGGLGFMTVTSLIFMIMGRRITLKDRLIIQEAMNESRLSGLVKLVRWVLLTTVTIELAGALVLSTRFVPDYGLAQGLFFGLFHSVSAFCNAGFDVLGAGTSLMPYANDWVVNITIMALITFGGLGYSVIRDIVVHRGLRGLSLHSRVVIITTLSITLSGAIMFALLEWENPGTLNDGQKNAADKLIASFFQSVTTRTAGFATIDQASMHAPSKLLTTIMMFIGASPASTGGGVKTTTVAVLFALIISQVRGRKQVLMGQRALPHTLVLRATSIFLIMLMLVLVSTMVLSFSMREAQPFDEVLFETTSAIGTVGLSCNMTPKLNFVSRMIVILLMYAGRVGPLSLTMALARQQLYSEDPVRYPEDRLMIG</sequence>
<dbReference type="AlphaFoldDB" id="A0A9D1LSP2"/>
<feature type="transmembrane region" description="Helical" evidence="10">
    <location>
        <begin position="404"/>
        <end position="425"/>
    </location>
</feature>
<feature type="transmembrane region" description="Helical" evidence="10">
    <location>
        <begin position="223"/>
        <end position="242"/>
    </location>
</feature>
<dbReference type="PANTHER" id="PTHR32024:SF1">
    <property type="entry name" value="KTR SYSTEM POTASSIUM UPTAKE PROTEIN B"/>
    <property type="match status" value="1"/>
</dbReference>
<feature type="transmembrane region" description="Helical" evidence="10">
    <location>
        <begin position="38"/>
        <end position="57"/>
    </location>
</feature>
<feature type="transmembrane region" description="Helical" evidence="10">
    <location>
        <begin position="342"/>
        <end position="366"/>
    </location>
</feature>